<keyword evidence="2" id="KW-1185">Reference proteome</keyword>
<gene>
    <name evidence="1" type="ORF">S58_71720</name>
</gene>
<reference evidence="1 2" key="1">
    <citation type="journal article" date="2013" name="Appl. Environ. Microbiol.">
        <title>Genome analysis suggests that the soil oligotrophic bacterium Agromonas oligotrophica (Bradyrhizobium oligotrophicum) is a nitrogen-fixing symbiont of Aeschynomene indica.</title>
        <authorList>
            <person name="Okubo T."/>
            <person name="Fukushima S."/>
            <person name="Itakura M."/>
            <person name="Oshima K."/>
            <person name="Longtonglang A."/>
            <person name="Teaumroong N."/>
            <person name="Mitsui H."/>
            <person name="Hattori M."/>
            <person name="Hattori R."/>
            <person name="Hattori T."/>
            <person name="Minamisawa K."/>
        </authorList>
    </citation>
    <scope>NUCLEOTIDE SEQUENCE [LARGE SCALE GENOMIC DNA]</scope>
    <source>
        <strain evidence="1 2">S58</strain>
    </source>
</reference>
<dbReference type="KEGG" id="aol:S58_71720"/>
<evidence type="ECO:0000313" key="1">
    <source>
        <dbReference type="EMBL" id="BAM93136.1"/>
    </source>
</evidence>
<evidence type="ECO:0000313" key="2">
    <source>
        <dbReference type="Proteomes" id="UP000011841"/>
    </source>
</evidence>
<dbReference type="EMBL" id="AP012603">
    <property type="protein sequence ID" value="BAM93136.1"/>
    <property type="molecule type" value="Genomic_DNA"/>
</dbReference>
<dbReference type="RefSeq" id="WP_015670207.1">
    <property type="nucleotide sequence ID" value="NC_020453.1"/>
</dbReference>
<proteinExistence type="predicted"/>
<dbReference type="AlphaFoldDB" id="M4ZHM0"/>
<accession>M4ZHM0</accession>
<dbReference type="GeneID" id="301820829"/>
<sequence>MHLSTATAWQDWIRKCLPDGLHEDVRLRLVSNLKHVLVAMEMKAALIVPHAKRGRLLFESYFHMLDFEFCVGTFSVCEGLGSALWLREKGLDGSKAERIGIEDWKVSLERKFDPDKKLGLAADVGSVKDVRDKLHQDKLGARENIDWHAFSYDNAFVPAARAMRSLLATNAGEVPKTTNLTAE</sequence>
<dbReference type="HOGENOM" id="CLU_1472535_0_0_5"/>
<name>M4ZHM0_9BRAD</name>
<dbReference type="Proteomes" id="UP000011841">
    <property type="component" value="Chromosome"/>
</dbReference>
<organism evidence="1 2">
    <name type="scientific">Bradyrhizobium oligotrophicum S58</name>
    <dbReference type="NCBI Taxonomy" id="1245469"/>
    <lineage>
        <taxon>Bacteria</taxon>
        <taxon>Pseudomonadati</taxon>
        <taxon>Pseudomonadota</taxon>
        <taxon>Alphaproteobacteria</taxon>
        <taxon>Hyphomicrobiales</taxon>
        <taxon>Nitrobacteraceae</taxon>
        <taxon>Bradyrhizobium</taxon>
    </lineage>
</organism>
<dbReference type="PATRIC" id="fig|1245469.3.peg.7329"/>
<dbReference type="STRING" id="1245469.S58_71720"/>
<protein>
    <submittedName>
        <fullName evidence="1">Uncharacterized protein</fullName>
    </submittedName>
</protein>
<dbReference type="OrthoDB" id="7826965at2"/>